<dbReference type="AlphaFoldDB" id="A0A9W9WRD2"/>
<dbReference type="EMBL" id="JAPWDO010000004">
    <property type="protein sequence ID" value="KAJ5472275.1"/>
    <property type="molecule type" value="Genomic_DNA"/>
</dbReference>
<comment type="caution">
    <text evidence="1">The sequence shown here is derived from an EMBL/GenBank/DDBJ whole genome shotgun (WGS) entry which is preliminary data.</text>
</comment>
<sequence>MTGVPRQTETSLLNYMMTTSLPYLDAEIGVAENGICCSGCRFSFKTSTGSSLRRTSVYSYDGFKEHFQKCQGAQKLWELSNKMFDVSGVSPRLDAGEAFVKLPGNVKLPK</sequence>
<protein>
    <submittedName>
        <fullName evidence="1">Uncharacterized protein</fullName>
    </submittedName>
</protein>
<evidence type="ECO:0000313" key="2">
    <source>
        <dbReference type="Proteomes" id="UP001147760"/>
    </source>
</evidence>
<evidence type="ECO:0000313" key="1">
    <source>
        <dbReference type="EMBL" id="KAJ5472275.1"/>
    </source>
</evidence>
<organism evidence="1 2">
    <name type="scientific">Penicillium desertorum</name>
    <dbReference type="NCBI Taxonomy" id="1303715"/>
    <lineage>
        <taxon>Eukaryota</taxon>
        <taxon>Fungi</taxon>
        <taxon>Dikarya</taxon>
        <taxon>Ascomycota</taxon>
        <taxon>Pezizomycotina</taxon>
        <taxon>Eurotiomycetes</taxon>
        <taxon>Eurotiomycetidae</taxon>
        <taxon>Eurotiales</taxon>
        <taxon>Aspergillaceae</taxon>
        <taxon>Penicillium</taxon>
    </lineage>
</organism>
<name>A0A9W9WRD2_9EURO</name>
<gene>
    <name evidence="1" type="ORF">N7530_006276</name>
</gene>
<dbReference type="Proteomes" id="UP001147760">
    <property type="component" value="Unassembled WGS sequence"/>
</dbReference>
<dbReference type="OrthoDB" id="4356613at2759"/>
<keyword evidence="2" id="KW-1185">Reference proteome</keyword>
<reference evidence="1" key="2">
    <citation type="journal article" date="2023" name="IMA Fungus">
        <title>Comparative genomic study of the Penicillium genus elucidates a diverse pangenome and 15 lateral gene transfer events.</title>
        <authorList>
            <person name="Petersen C."/>
            <person name="Sorensen T."/>
            <person name="Nielsen M.R."/>
            <person name="Sondergaard T.E."/>
            <person name="Sorensen J.L."/>
            <person name="Fitzpatrick D.A."/>
            <person name="Frisvad J.C."/>
            <person name="Nielsen K.L."/>
        </authorList>
    </citation>
    <scope>NUCLEOTIDE SEQUENCE</scope>
    <source>
        <strain evidence="1">IBT 17660</strain>
    </source>
</reference>
<accession>A0A9W9WRD2</accession>
<reference evidence="1" key="1">
    <citation type="submission" date="2022-12" db="EMBL/GenBank/DDBJ databases">
        <authorList>
            <person name="Petersen C."/>
        </authorList>
    </citation>
    <scope>NUCLEOTIDE SEQUENCE</scope>
    <source>
        <strain evidence="1">IBT 17660</strain>
    </source>
</reference>
<proteinExistence type="predicted"/>